<evidence type="ECO:0000313" key="9">
    <source>
        <dbReference type="Proteomes" id="UP001642360"/>
    </source>
</evidence>
<evidence type="ECO:0000256" key="3">
    <source>
        <dbReference type="ARBA" id="ARBA00022692"/>
    </source>
</evidence>
<organism evidence="8 9">
    <name type="scientific">Ilex paraguariensis</name>
    <name type="common">yerba mate</name>
    <dbReference type="NCBI Taxonomy" id="185542"/>
    <lineage>
        <taxon>Eukaryota</taxon>
        <taxon>Viridiplantae</taxon>
        <taxon>Streptophyta</taxon>
        <taxon>Embryophyta</taxon>
        <taxon>Tracheophyta</taxon>
        <taxon>Spermatophyta</taxon>
        <taxon>Magnoliopsida</taxon>
        <taxon>eudicotyledons</taxon>
        <taxon>Gunneridae</taxon>
        <taxon>Pentapetalae</taxon>
        <taxon>asterids</taxon>
        <taxon>campanulids</taxon>
        <taxon>Aquifoliales</taxon>
        <taxon>Aquifoliaceae</taxon>
        <taxon>Ilex</taxon>
    </lineage>
</organism>
<feature type="transmembrane region" description="Helical" evidence="6">
    <location>
        <begin position="54"/>
        <end position="76"/>
    </location>
</feature>
<accession>A0ABC8SZP8</accession>
<evidence type="ECO:0000256" key="6">
    <source>
        <dbReference type="RuleBase" id="RU363077"/>
    </source>
</evidence>
<keyword evidence="5 6" id="KW-0472">Membrane</keyword>
<evidence type="ECO:0000256" key="2">
    <source>
        <dbReference type="ARBA" id="ARBA00007635"/>
    </source>
</evidence>
<dbReference type="EMBL" id="CAUOFW020003658">
    <property type="protein sequence ID" value="CAK9161310.1"/>
    <property type="molecule type" value="Genomic_DNA"/>
</dbReference>
<evidence type="ECO:0000259" key="7">
    <source>
        <dbReference type="Pfam" id="PF00892"/>
    </source>
</evidence>
<evidence type="ECO:0000256" key="5">
    <source>
        <dbReference type="ARBA" id="ARBA00023136"/>
    </source>
</evidence>
<dbReference type="GO" id="GO:0016020">
    <property type="term" value="C:membrane"/>
    <property type="evidence" value="ECO:0007669"/>
    <property type="project" value="UniProtKB-SubCell"/>
</dbReference>
<feature type="transmembrane region" description="Helical" evidence="6">
    <location>
        <begin position="22"/>
        <end position="42"/>
    </location>
</feature>
<feature type="transmembrane region" description="Helical" evidence="6">
    <location>
        <begin position="82"/>
        <end position="104"/>
    </location>
</feature>
<dbReference type="InterPro" id="IPR030184">
    <property type="entry name" value="WAT1-related"/>
</dbReference>
<dbReference type="AlphaFoldDB" id="A0ABC8SZP8"/>
<feature type="transmembrane region" description="Helical" evidence="6">
    <location>
        <begin position="116"/>
        <end position="140"/>
    </location>
</feature>
<keyword evidence="4 6" id="KW-1133">Transmembrane helix</keyword>
<comment type="similarity">
    <text evidence="2 6">Belongs to the drug/metabolite transporter (DMT) superfamily. Plant drug/metabolite exporter (P-DME) (TC 2.A.7.4) family.</text>
</comment>
<dbReference type="SUPFAM" id="SSF103481">
    <property type="entry name" value="Multidrug resistance efflux transporter EmrE"/>
    <property type="match status" value="1"/>
</dbReference>
<dbReference type="Pfam" id="PF00892">
    <property type="entry name" value="EamA"/>
    <property type="match status" value="1"/>
</dbReference>
<dbReference type="PANTHER" id="PTHR31218">
    <property type="entry name" value="WAT1-RELATED PROTEIN"/>
    <property type="match status" value="1"/>
</dbReference>
<feature type="transmembrane region" description="Helical" evidence="6">
    <location>
        <begin position="193"/>
        <end position="214"/>
    </location>
</feature>
<proteinExistence type="inferred from homology"/>
<sequence length="248" mass="27149">MAERGSARFKAATNEGMSYRVFIVYSYALSGIFLLPFSLFVDRRKELPPFDMGLIGRIWVLGFLGFAAQMLAYQGIEYSSPTLTSAISNLTPAFTFALAIAFRMEKLALRSLSSQAKIVGAIVSIAGALVVVLYQGPIVVRGSSSSSKSLYLALRSPQSNWIIGGALLTANCFVLSLWYIIQTKIVEKYPAELLVVALYTLCVAIITTPVAFILEPNLSAWKITTKMMLSGILYSKGPGILFQIEQLY</sequence>
<protein>
    <recommendedName>
        <fullName evidence="6">WAT1-related protein</fullName>
    </recommendedName>
</protein>
<feature type="domain" description="EamA" evidence="7">
    <location>
        <begin position="17"/>
        <end position="132"/>
    </location>
</feature>
<dbReference type="InterPro" id="IPR000620">
    <property type="entry name" value="EamA_dom"/>
</dbReference>
<gene>
    <name evidence="8" type="ORF">ILEXP_LOCUS30105</name>
</gene>
<reference evidence="8 9" key="1">
    <citation type="submission" date="2024-02" db="EMBL/GenBank/DDBJ databases">
        <authorList>
            <person name="Vignale AGUSTIN F."/>
            <person name="Sosa J E."/>
            <person name="Modenutti C."/>
        </authorList>
    </citation>
    <scope>NUCLEOTIDE SEQUENCE [LARGE SCALE GENOMIC DNA]</scope>
</reference>
<keyword evidence="9" id="KW-1185">Reference proteome</keyword>
<feature type="transmembrane region" description="Helical" evidence="6">
    <location>
        <begin position="160"/>
        <end position="181"/>
    </location>
</feature>
<dbReference type="Proteomes" id="UP001642360">
    <property type="component" value="Unassembled WGS sequence"/>
</dbReference>
<keyword evidence="3 6" id="KW-0812">Transmembrane</keyword>
<evidence type="ECO:0000256" key="1">
    <source>
        <dbReference type="ARBA" id="ARBA00004141"/>
    </source>
</evidence>
<name>A0ABC8SZP8_9AQUA</name>
<comment type="subcellular location">
    <subcellularLocation>
        <location evidence="1 6">Membrane</location>
        <topology evidence="1 6">Multi-pass membrane protein</topology>
    </subcellularLocation>
</comment>
<evidence type="ECO:0000256" key="4">
    <source>
        <dbReference type="ARBA" id="ARBA00022989"/>
    </source>
</evidence>
<dbReference type="InterPro" id="IPR037185">
    <property type="entry name" value="EmrE-like"/>
</dbReference>
<comment type="caution">
    <text evidence="8">The sequence shown here is derived from an EMBL/GenBank/DDBJ whole genome shotgun (WGS) entry which is preliminary data.</text>
</comment>
<evidence type="ECO:0000313" key="8">
    <source>
        <dbReference type="EMBL" id="CAK9161310.1"/>
    </source>
</evidence>